<evidence type="ECO:0000313" key="2">
    <source>
        <dbReference type="Proteomes" id="UP000821837"/>
    </source>
</evidence>
<reference evidence="1" key="2">
    <citation type="submission" date="2021-09" db="EMBL/GenBank/DDBJ databases">
        <authorList>
            <person name="Jia N."/>
            <person name="Wang J."/>
            <person name="Shi W."/>
            <person name="Du L."/>
            <person name="Sun Y."/>
            <person name="Zhan W."/>
            <person name="Jiang J."/>
            <person name="Wang Q."/>
            <person name="Zhang B."/>
            <person name="Ji P."/>
            <person name="Sakyi L.B."/>
            <person name="Cui X."/>
            <person name="Yuan T."/>
            <person name="Jiang B."/>
            <person name="Yang W."/>
            <person name="Lam T.T.-Y."/>
            <person name="Chang Q."/>
            <person name="Ding S."/>
            <person name="Wang X."/>
            <person name="Zhu J."/>
            <person name="Ruan X."/>
            <person name="Zhao L."/>
            <person name="Wei J."/>
            <person name="Que T."/>
            <person name="Du C."/>
            <person name="Cheng J."/>
            <person name="Dai P."/>
            <person name="Han X."/>
            <person name="Huang E."/>
            <person name="Gao Y."/>
            <person name="Liu J."/>
            <person name="Shao H."/>
            <person name="Ye R."/>
            <person name="Li L."/>
            <person name="Wei W."/>
            <person name="Wang X."/>
            <person name="Wang C."/>
            <person name="Huo Q."/>
            <person name="Li W."/>
            <person name="Guo W."/>
            <person name="Chen H."/>
            <person name="Chen S."/>
            <person name="Zhou L."/>
            <person name="Zhou L."/>
            <person name="Ni X."/>
            <person name="Tian J."/>
            <person name="Zhou Y."/>
            <person name="Sheng Y."/>
            <person name="Liu T."/>
            <person name="Pan Y."/>
            <person name="Xia L."/>
            <person name="Li J."/>
            <person name="Zhao F."/>
            <person name="Cao W."/>
        </authorList>
    </citation>
    <scope>NUCLEOTIDE SEQUENCE</scope>
    <source>
        <strain evidence="1">Rsan-2018</strain>
        <tissue evidence="1">Larvae</tissue>
    </source>
</reference>
<evidence type="ECO:0000313" key="1">
    <source>
        <dbReference type="EMBL" id="KAH7943321.1"/>
    </source>
</evidence>
<protein>
    <submittedName>
        <fullName evidence="1">Uncharacterized protein</fullName>
    </submittedName>
</protein>
<dbReference type="Proteomes" id="UP000821837">
    <property type="component" value="Unassembled WGS sequence"/>
</dbReference>
<name>A0A9D4PHG8_RHISA</name>
<accession>A0A9D4PHG8</accession>
<dbReference type="VEuPathDB" id="VectorBase:RSAN_032300"/>
<reference evidence="1" key="1">
    <citation type="journal article" date="2020" name="Cell">
        <title>Large-Scale Comparative Analyses of Tick Genomes Elucidate Their Genetic Diversity and Vector Capacities.</title>
        <authorList>
            <consortium name="Tick Genome and Microbiome Consortium (TIGMIC)"/>
            <person name="Jia N."/>
            <person name="Wang J."/>
            <person name="Shi W."/>
            <person name="Du L."/>
            <person name="Sun Y."/>
            <person name="Zhan W."/>
            <person name="Jiang J.F."/>
            <person name="Wang Q."/>
            <person name="Zhang B."/>
            <person name="Ji P."/>
            <person name="Bell-Sakyi L."/>
            <person name="Cui X.M."/>
            <person name="Yuan T.T."/>
            <person name="Jiang B.G."/>
            <person name="Yang W.F."/>
            <person name="Lam T.T."/>
            <person name="Chang Q.C."/>
            <person name="Ding S.J."/>
            <person name="Wang X.J."/>
            <person name="Zhu J.G."/>
            <person name="Ruan X.D."/>
            <person name="Zhao L."/>
            <person name="Wei J.T."/>
            <person name="Ye R.Z."/>
            <person name="Que T.C."/>
            <person name="Du C.H."/>
            <person name="Zhou Y.H."/>
            <person name="Cheng J.X."/>
            <person name="Dai P.F."/>
            <person name="Guo W.B."/>
            <person name="Han X.H."/>
            <person name="Huang E.J."/>
            <person name="Li L.F."/>
            <person name="Wei W."/>
            <person name="Gao Y.C."/>
            <person name="Liu J.Z."/>
            <person name="Shao H.Z."/>
            <person name="Wang X."/>
            <person name="Wang C.C."/>
            <person name="Yang T.C."/>
            <person name="Huo Q.B."/>
            <person name="Li W."/>
            <person name="Chen H.Y."/>
            <person name="Chen S.E."/>
            <person name="Zhou L.G."/>
            <person name="Ni X.B."/>
            <person name="Tian J.H."/>
            <person name="Sheng Y."/>
            <person name="Liu T."/>
            <person name="Pan Y.S."/>
            <person name="Xia L.Y."/>
            <person name="Li J."/>
            <person name="Zhao F."/>
            <person name="Cao W.C."/>
        </authorList>
    </citation>
    <scope>NUCLEOTIDE SEQUENCE</scope>
    <source>
        <strain evidence="1">Rsan-2018</strain>
    </source>
</reference>
<keyword evidence="2" id="KW-1185">Reference proteome</keyword>
<gene>
    <name evidence="1" type="ORF">HPB52_006902</name>
</gene>
<dbReference type="AlphaFoldDB" id="A0A9D4PHG8"/>
<proteinExistence type="predicted"/>
<dbReference type="EMBL" id="JABSTV010001253">
    <property type="protein sequence ID" value="KAH7943321.1"/>
    <property type="molecule type" value="Genomic_DNA"/>
</dbReference>
<comment type="caution">
    <text evidence="1">The sequence shown here is derived from an EMBL/GenBank/DDBJ whole genome shotgun (WGS) entry which is preliminary data.</text>
</comment>
<sequence length="241" mass="27917">MALSKPTLEVAADRSEDDETFWASFMALQVLLQQRRVRERNIFIVVHKLNAERIRAERRCKRLTAIAVRLCLRERHVWSYPRGPSWWETTQPHLSDDGFRANFRMSRTTFHHIISVCESMRRVDRNKRKAIPLDKRVAIGIYRLASSAKDRTVANVFGVSRASVNIIFREFCEVIVRVLEPKFVRFPAQHELTEHMRKFTALTGFPHGVGALDGSGVSTSEARHEAFFATRRCRFCLAGFQ</sequence>
<organism evidence="1 2">
    <name type="scientific">Rhipicephalus sanguineus</name>
    <name type="common">Brown dog tick</name>
    <name type="synonym">Ixodes sanguineus</name>
    <dbReference type="NCBI Taxonomy" id="34632"/>
    <lineage>
        <taxon>Eukaryota</taxon>
        <taxon>Metazoa</taxon>
        <taxon>Ecdysozoa</taxon>
        <taxon>Arthropoda</taxon>
        <taxon>Chelicerata</taxon>
        <taxon>Arachnida</taxon>
        <taxon>Acari</taxon>
        <taxon>Parasitiformes</taxon>
        <taxon>Ixodida</taxon>
        <taxon>Ixodoidea</taxon>
        <taxon>Ixodidae</taxon>
        <taxon>Rhipicephalinae</taxon>
        <taxon>Rhipicephalus</taxon>
        <taxon>Rhipicephalus</taxon>
    </lineage>
</organism>